<dbReference type="AlphaFoldDB" id="A0A5M3VNZ9"/>
<feature type="region of interest" description="Disordered" evidence="1">
    <location>
        <begin position="154"/>
        <end position="213"/>
    </location>
</feature>
<evidence type="ECO:0000313" key="3">
    <source>
        <dbReference type="Proteomes" id="UP000334990"/>
    </source>
</evidence>
<gene>
    <name evidence="2" type="ORF">Acor_04470</name>
</gene>
<dbReference type="EMBL" id="BLAD01000036">
    <property type="protein sequence ID" value="GER98385.1"/>
    <property type="molecule type" value="Genomic_DNA"/>
</dbReference>
<keyword evidence="3" id="KW-1185">Reference proteome</keyword>
<evidence type="ECO:0000313" key="2">
    <source>
        <dbReference type="EMBL" id="GER98385.1"/>
    </source>
</evidence>
<protein>
    <submittedName>
        <fullName evidence="2">Uncharacterized protein</fullName>
    </submittedName>
</protein>
<accession>A0A5M3VNZ9</accession>
<dbReference type="RefSeq" id="WP_155334825.1">
    <property type="nucleotide sequence ID" value="NZ_BAAABN010000078.1"/>
</dbReference>
<organism evidence="2 3">
    <name type="scientific">Acrocarpospora corrugata</name>
    <dbReference type="NCBI Taxonomy" id="35763"/>
    <lineage>
        <taxon>Bacteria</taxon>
        <taxon>Bacillati</taxon>
        <taxon>Actinomycetota</taxon>
        <taxon>Actinomycetes</taxon>
        <taxon>Streptosporangiales</taxon>
        <taxon>Streptosporangiaceae</taxon>
        <taxon>Acrocarpospora</taxon>
    </lineage>
</organism>
<proteinExistence type="predicted"/>
<name>A0A5M3VNZ9_9ACTN</name>
<reference evidence="2 3" key="1">
    <citation type="submission" date="2019-10" db="EMBL/GenBank/DDBJ databases">
        <title>Whole genome shotgun sequence of Acrocarpospora corrugata NBRC 13972.</title>
        <authorList>
            <person name="Ichikawa N."/>
            <person name="Kimura A."/>
            <person name="Kitahashi Y."/>
            <person name="Komaki H."/>
            <person name="Oguchi A."/>
        </authorList>
    </citation>
    <scope>NUCLEOTIDE SEQUENCE [LARGE SCALE GENOMIC DNA]</scope>
    <source>
        <strain evidence="2 3">NBRC 13972</strain>
    </source>
</reference>
<dbReference type="Proteomes" id="UP000334990">
    <property type="component" value="Unassembled WGS sequence"/>
</dbReference>
<comment type="caution">
    <text evidence="2">The sequence shown here is derived from an EMBL/GenBank/DDBJ whole genome shotgun (WGS) entry which is preliminary data.</text>
</comment>
<sequence>MGFLTLLSGIALTTGCTHEPALALAAAAQSVTPEGWCKTHGGIVQSYVTKNPEAPTVELPMCVFRSPDGTQILIGASTLAAEEATLAAVAYVNRPPMPNAGSAPNPAVAYCESLGGKSDPAGWTPTNRPTATPVPLCFFTDKSVIDAWGLAARASSTPRGPDLTPKFRYQTPTPGLSAAPRNTPPPATPSNADRTAPKITEPPVSDARPLPLP</sequence>
<dbReference type="OrthoDB" id="4202223at2"/>
<evidence type="ECO:0000256" key="1">
    <source>
        <dbReference type="SAM" id="MobiDB-lite"/>
    </source>
</evidence>